<dbReference type="InterPro" id="IPR050879">
    <property type="entry name" value="Acyltransferase_3"/>
</dbReference>
<feature type="transmembrane region" description="Helical" evidence="1">
    <location>
        <begin position="311"/>
        <end position="330"/>
    </location>
</feature>
<dbReference type="EMBL" id="JAAOAR010000078">
    <property type="protein sequence ID" value="KAF5600831.1"/>
    <property type="molecule type" value="Genomic_DNA"/>
</dbReference>
<evidence type="ECO:0000256" key="1">
    <source>
        <dbReference type="SAM" id="Phobius"/>
    </source>
</evidence>
<proteinExistence type="predicted"/>
<feature type="transmembrane region" description="Helical" evidence="1">
    <location>
        <begin position="265"/>
        <end position="284"/>
    </location>
</feature>
<gene>
    <name evidence="2" type="ORF">FPANT_1990</name>
</gene>
<dbReference type="PANTHER" id="PTHR23028">
    <property type="entry name" value="ACETYLTRANSFERASE"/>
    <property type="match status" value="1"/>
</dbReference>
<keyword evidence="3" id="KW-1185">Reference proteome</keyword>
<reference evidence="2 3" key="1">
    <citation type="submission" date="2020-05" db="EMBL/GenBank/DDBJ databases">
        <title>Identification and distribution of gene clusters putatively required for synthesis of sphingolipid metabolism inhibitors in phylogenetically diverse species of the filamentous fungus Fusarium.</title>
        <authorList>
            <person name="Kim H.-S."/>
            <person name="Busman M."/>
            <person name="Brown D.W."/>
            <person name="Divon H."/>
            <person name="Uhlig S."/>
            <person name="Proctor R.H."/>
        </authorList>
    </citation>
    <scope>NUCLEOTIDE SEQUENCE [LARGE SCALE GENOMIC DNA]</scope>
    <source>
        <strain evidence="2 3">NRRL 25211</strain>
    </source>
</reference>
<protein>
    <submittedName>
        <fullName evidence="2">Hard surface induced 3</fullName>
    </submittedName>
</protein>
<accession>A0A8H5PRA5</accession>
<name>A0A8H5PRA5_9HYPO</name>
<feature type="transmembrane region" description="Helical" evidence="1">
    <location>
        <begin position="229"/>
        <end position="253"/>
    </location>
</feature>
<organism evidence="2 3">
    <name type="scientific">Fusarium pseudoanthophilum</name>
    <dbReference type="NCBI Taxonomy" id="48495"/>
    <lineage>
        <taxon>Eukaryota</taxon>
        <taxon>Fungi</taxon>
        <taxon>Dikarya</taxon>
        <taxon>Ascomycota</taxon>
        <taxon>Pezizomycotina</taxon>
        <taxon>Sordariomycetes</taxon>
        <taxon>Hypocreomycetidae</taxon>
        <taxon>Hypocreales</taxon>
        <taxon>Nectriaceae</taxon>
        <taxon>Fusarium</taxon>
        <taxon>Fusarium fujikuroi species complex</taxon>
    </lineage>
</organism>
<dbReference type="AlphaFoldDB" id="A0A8H5PRA5"/>
<dbReference type="Proteomes" id="UP000544095">
    <property type="component" value="Unassembled WGS sequence"/>
</dbReference>
<feature type="transmembrane region" description="Helical" evidence="1">
    <location>
        <begin position="54"/>
        <end position="71"/>
    </location>
</feature>
<keyword evidence="1" id="KW-0812">Transmembrane</keyword>
<comment type="caution">
    <text evidence="2">The sequence shown here is derived from an EMBL/GenBank/DDBJ whole genome shotgun (WGS) entry which is preliminary data.</text>
</comment>
<feature type="transmembrane region" description="Helical" evidence="1">
    <location>
        <begin position="138"/>
        <end position="159"/>
    </location>
</feature>
<keyword evidence="1" id="KW-0472">Membrane</keyword>
<sequence>MTTKKEGHIQWIEGLRGIASTLVWIAHVTRAYDLDLYSPVSGEGLRPRLLQLPFLRILIQGRMGVIIFIYVTGYDKLPLSSAVGQLLVNIFNTWTGAGNKYDVHQGTLFELFKGGMYVLLFITATAKVQAKFRMGASLILWAYLWACGRPYFMQFWWGVFMNDLHNSRLAQRISWSKSRYIPCLGFLSVAVGLFIASFPESRIELAPWSHWQNQILSAIVPKDSEFPKFASSFGFCLLTIGGALLPGYTDILSHRVLVWLGKRSFAVYLLHGTLLRWLLTWMVYGTSLSPTLQVQQPEGASPNLEYAGNTWLLFCLPPWLGVLYGLAEIWTRYVDTAAERFTNQLVAHTRQEELKGLSLV</sequence>
<evidence type="ECO:0000313" key="3">
    <source>
        <dbReference type="Proteomes" id="UP000544095"/>
    </source>
</evidence>
<evidence type="ECO:0000313" key="2">
    <source>
        <dbReference type="EMBL" id="KAF5600831.1"/>
    </source>
</evidence>
<feature type="transmembrane region" description="Helical" evidence="1">
    <location>
        <begin position="180"/>
        <end position="198"/>
    </location>
</feature>
<dbReference type="PANTHER" id="PTHR23028:SF128">
    <property type="entry name" value="ACYLTRANSFERASE 3 DOMAIN-CONTAINING PROTEIN"/>
    <property type="match status" value="1"/>
</dbReference>
<keyword evidence="1" id="KW-1133">Transmembrane helix</keyword>